<keyword evidence="3" id="KW-0597">Phosphoprotein</keyword>
<dbReference type="PROSITE" id="PS50109">
    <property type="entry name" value="HIS_KIN"/>
    <property type="match status" value="1"/>
</dbReference>
<dbReference type="CDD" id="cd00130">
    <property type="entry name" value="PAS"/>
    <property type="match status" value="1"/>
</dbReference>
<dbReference type="SUPFAM" id="SSF55785">
    <property type="entry name" value="PYP-like sensor domain (PAS domain)"/>
    <property type="match status" value="1"/>
</dbReference>
<dbReference type="PANTHER" id="PTHR43711:SF31">
    <property type="entry name" value="HISTIDINE KINASE"/>
    <property type="match status" value="1"/>
</dbReference>
<reference evidence="8 9" key="1">
    <citation type="submission" date="2012-12" db="EMBL/GenBank/DDBJ databases">
        <title>Genome assembly of Fulvivirga imtechensis AK7.</title>
        <authorList>
            <person name="Nupur N."/>
            <person name="Khatri I."/>
            <person name="Kumar R."/>
            <person name="Subramanian S."/>
            <person name="Pinnaka A."/>
        </authorList>
    </citation>
    <scope>NUCLEOTIDE SEQUENCE [LARGE SCALE GENOMIC DNA]</scope>
    <source>
        <strain evidence="8 9">AK7</strain>
    </source>
</reference>
<dbReference type="InterPro" id="IPR035965">
    <property type="entry name" value="PAS-like_dom_sf"/>
</dbReference>
<dbReference type="InterPro" id="IPR004358">
    <property type="entry name" value="Sig_transdc_His_kin-like_C"/>
</dbReference>
<dbReference type="Gene3D" id="3.30.565.10">
    <property type="entry name" value="Histidine kinase-like ATPase, C-terminal domain"/>
    <property type="match status" value="1"/>
</dbReference>
<dbReference type="CDD" id="cd00082">
    <property type="entry name" value="HisKA"/>
    <property type="match status" value="1"/>
</dbReference>
<evidence type="ECO:0000313" key="8">
    <source>
        <dbReference type="EMBL" id="ELR69647.1"/>
    </source>
</evidence>
<dbReference type="CDD" id="cd00075">
    <property type="entry name" value="HATPase"/>
    <property type="match status" value="1"/>
</dbReference>
<dbReference type="InterPro" id="IPR036097">
    <property type="entry name" value="HisK_dim/P_sf"/>
</dbReference>
<dbReference type="AlphaFoldDB" id="L8JQJ9"/>
<dbReference type="InterPro" id="IPR050736">
    <property type="entry name" value="Sensor_HK_Regulatory"/>
</dbReference>
<dbReference type="Gene3D" id="1.10.287.130">
    <property type="match status" value="1"/>
</dbReference>
<evidence type="ECO:0000256" key="5">
    <source>
        <dbReference type="ARBA" id="ARBA00022777"/>
    </source>
</evidence>
<evidence type="ECO:0000256" key="1">
    <source>
        <dbReference type="ARBA" id="ARBA00000085"/>
    </source>
</evidence>
<evidence type="ECO:0000256" key="6">
    <source>
        <dbReference type="ARBA" id="ARBA00023012"/>
    </source>
</evidence>
<dbReference type="SMART" id="SM00387">
    <property type="entry name" value="HATPase_c"/>
    <property type="match status" value="1"/>
</dbReference>
<keyword evidence="4" id="KW-0808">Transferase</keyword>
<protein>
    <recommendedName>
        <fullName evidence="2">histidine kinase</fullName>
        <ecNumber evidence="2">2.7.13.3</ecNumber>
    </recommendedName>
</protein>
<dbReference type="GO" id="GO:0000155">
    <property type="term" value="F:phosphorelay sensor kinase activity"/>
    <property type="evidence" value="ECO:0007669"/>
    <property type="project" value="InterPro"/>
</dbReference>
<keyword evidence="9" id="KW-1185">Reference proteome</keyword>
<dbReference type="PANTHER" id="PTHR43711">
    <property type="entry name" value="TWO-COMPONENT HISTIDINE KINASE"/>
    <property type="match status" value="1"/>
</dbReference>
<dbReference type="Gene3D" id="3.30.450.20">
    <property type="entry name" value="PAS domain"/>
    <property type="match status" value="1"/>
</dbReference>
<comment type="catalytic activity">
    <reaction evidence="1">
        <text>ATP + protein L-histidine = ADP + protein N-phospho-L-histidine.</text>
        <dbReference type="EC" id="2.7.13.3"/>
    </reaction>
</comment>
<feature type="domain" description="Histidine kinase" evidence="7">
    <location>
        <begin position="140"/>
        <end position="358"/>
    </location>
</feature>
<dbReference type="EC" id="2.7.13.3" evidence="2"/>
<comment type="caution">
    <text evidence="8">The sequence shown here is derived from an EMBL/GenBank/DDBJ whole genome shotgun (WGS) entry which is preliminary data.</text>
</comment>
<dbReference type="STRING" id="1237149.C900_04872"/>
<dbReference type="eggNOG" id="COG2205">
    <property type="taxonomic scope" value="Bacteria"/>
</dbReference>
<dbReference type="OrthoDB" id="9757990at2"/>
<dbReference type="SUPFAM" id="SSF55874">
    <property type="entry name" value="ATPase domain of HSP90 chaperone/DNA topoisomerase II/histidine kinase"/>
    <property type="match status" value="1"/>
</dbReference>
<dbReference type="PRINTS" id="PR00344">
    <property type="entry name" value="BCTRLSENSOR"/>
</dbReference>
<dbReference type="InterPro" id="IPR036890">
    <property type="entry name" value="HATPase_C_sf"/>
</dbReference>
<dbReference type="EMBL" id="AMZN01000070">
    <property type="protein sequence ID" value="ELR69647.1"/>
    <property type="molecule type" value="Genomic_DNA"/>
</dbReference>
<evidence type="ECO:0000256" key="2">
    <source>
        <dbReference type="ARBA" id="ARBA00012438"/>
    </source>
</evidence>
<name>L8JQJ9_9BACT</name>
<evidence type="ECO:0000313" key="9">
    <source>
        <dbReference type="Proteomes" id="UP000011135"/>
    </source>
</evidence>
<dbReference type="SUPFAM" id="SSF47384">
    <property type="entry name" value="Homodimeric domain of signal transducing histidine kinase"/>
    <property type="match status" value="1"/>
</dbReference>
<proteinExistence type="predicted"/>
<evidence type="ECO:0000256" key="3">
    <source>
        <dbReference type="ARBA" id="ARBA00022553"/>
    </source>
</evidence>
<dbReference type="Proteomes" id="UP000011135">
    <property type="component" value="Unassembled WGS sequence"/>
</dbReference>
<sequence length="363" mass="41665">MYKDPHKIITQTVPVFFFIWDIKKGKIIYVSPKFYELAADSYLDREAKDLKPFIDLQYLEDYEKFLRSLTAENDYTNRVELKTSPLLKDVKWIEIKTFPVEEEKEKVELIVGHIVDITAKKDRIKDLEGENENFDNIIQLISHDLRQPFTKITLLADLILNEKSVDIENIHKYADKLKEISYSAHELLQNFLQLAVLNYSGEIAITTTEDLNQIVREAVAVFDMEIEAKHLELKVNTPKKESIYPINKSLFSQSIKNLTSNAIKFTPPGGSINIKLTKAKNAYEISVVDSGIGIPKEIQRRLFNEITSVRRPGLQGEPSTGLGLIITKRILELHNGKIHVESKENVGTTFTILLPMKPKRAKR</sequence>
<dbReference type="InterPro" id="IPR000014">
    <property type="entry name" value="PAS"/>
</dbReference>
<dbReference type="InterPro" id="IPR003661">
    <property type="entry name" value="HisK_dim/P_dom"/>
</dbReference>
<dbReference type="InterPro" id="IPR005467">
    <property type="entry name" value="His_kinase_dom"/>
</dbReference>
<dbReference type="InterPro" id="IPR003594">
    <property type="entry name" value="HATPase_dom"/>
</dbReference>
<dbReference type="FunFam" id="3.30.565.10:FF:000006">
    <property type="entry name" value="Sensor histidine kinase WalK"/>
    <property type="match status" value="1"/>
</dbReference>
<keyword evidence="6" id="KW-0902">Two-component regulatory system</keyword>
<gene>
    <name evidence="8" type="ORF">C900_04872</name>
</gene>
<dbReference type="RefSeq" id="WP_009582025.1">
    <property type="nucleotide sequence ID" value="NZ_AMZN01000070.1"/>
</dbReference>
<organism evidence="8 9">
    <name type="scientific">Fulvivirga imtechensis AK7</name>
    <dbReference type="NCBI Taxonomy" id="1237149"/>
    <lineage>
        <taxon>Bacteria</taxon>
        <taxon>Pseudomonadati</taxon>
        <taxon>Bacteroidota</taxon>
        <taxon>Cytophagia</taxon>
        <taxon>Cytophagales</taxon>
        <taxon>Fulvivirgaceae</taxon>
        <taxon>Fulvivirga</taxon>
    </lineage>
</organism>
<keyword evidence="5" id="KW-0418">Kinase</keyword>
<accession>L8JQJ9</accession>
<evidence type="ECO:0000259" key="7">
    <source>
        <dbReference type="PROSITE" id="PS50109"/>
    </source>
</evidence>
<dbReference type="Pfam" id="PF02518">
    <property type="entry name" value="HATPase_c"/>
    <property type="match status" value="1"/>
</dbReference>
<evidence type="ECO:0000256" key="4">
    <source>
        <dbReference type="ARBA" id="ARBA00022679"/>
    </source>
</evidence>